<sequence>MSRHKKHPAFYRGHYFWLKIAASFLLFLMLSALCLLVCARAFILNPQTAARYLCSDTYITGVTQDVAEYAGDLCLRNGLTELDATGLVPRSFVEKAESAYVSYAFDAGDNIDRKAYGRLPDELHASLTSALNTYLQQNGYDIQSSAIADGVGQFAEELCDYTFSRIAVPFEDTLADLFDTGGVLIVAGIVYCSVVGLLAGALIFALKGRFYRNVRYVSYATFASSLFFFAAYAASRIFCAVKTLVIYPGYLCDIVMQYAGACINLLLCGGAVFLALSAVLWLCVWKLKRIS</sequence>
<reference evidence="2" key="2">
    <citation type="journal article" date="2021" name="PeerJ">
        <title>Extensive microbial diversity within the chicken gut microbiome revealed by metagenomics and culture.</title>
        <authorList>
            <person name="Gilroy R."/>
            <person name="Ravi A."/>
            <person name="Getino M."/>
            <person name="Pursley I."/>
            <person name="Horton D.L."/>
            <person name="Alikhan N.F."/>
            <person name="Baker D."/>
            <person name="Gharbi K."/>
            <person name="Hall N."/>
            <person name="Watson M."/>
            <person name="Adriaenssens E.M."/>
            <person name="Foster-Nyarko E."/>
            <person name="Jarju S."/>
            <person name="Secka A."/>
            <person name="Antonio M."/>
            <person name="Oren A."/>
            <person name="Chaudhuri R.R."/>
            <person name="La Ragione R."/>
            <person name="Hildebrand F."/>
            <person name="Pallen M.J."/>
        </authorList>
    </citation>
    <scope>NUCLEOTIDE SEQUENCE</scope>
    <source>
        <strain evidence="2">CHK176-6737</strain>
    </source>
</reference>
<keyword evidence="1" id="KW-0812">Transmembrane</keyword>
<gene>
    <name evidence="2" type="ORF">IAD23_04510</name>
</gene>
<accession>A0A9D1SP48</accession>
<organism evidence="2 3">
    <name type="scientific">Candidatus Scybalenecus merdavium</name>
    <dbReference type="NCBI Taxonomy" id="2840939"/>
    <lineage>
        <taxon>Bacteria</taxon>
        <taxon>Bacillati</taxon>
        <taxon>Bacillota</taxon>
        <taxon>Clostridia</taxon>
        <taxon>Eubacteriales</taxon>
        <taxon>Oscillospiraceae</taxon>
        <taxon>Oscillospiraceae incertae sedis</taxon>
        <taxon>Candidatus Scybalenecus</taxon>
    </lineage>
</organism>
<dbReference type="AlphaFoldDB" id="A0A9D1SP48"/>
<keyword evidence="1" id="KW-0472">Membrane</keyword>
<evidence type="ECO:0000313" key="2">
    <source>
        <dbReference type="EMBL" id="HIU69201.1"/>
    </source>
</evidence>
<dbReference type="Proteomes" id="UP000824125">
    <property type="component" value="Unassembled WGS sequence"/>
</dbReference>
<dbReference type="EMBL" id="DVNM01000024">
    <property type="protein sequence ID" value="HIU69201.1"/>
    <property type="molecule type" value="Genomic_DNA"/>
</dbReference>
<protein>
    <submittedName>
        <fullName evidence="2">Uncharacterized protein</fullName>
    </submittedName>
</protein>
<feature type="transmembrane region" description="Helical" evidence="1">
    <location>
        <begin position="258"/>
        <end position="285"/>
    </location>
</feature>
<name>A0A9D1SP48_9FIRM</name>
<keyword evidence="1" id="KW-1133">Transmembrane helix</keyword>
<reference evidence="2" key="1">
    <citation type="submission" date="2020-10" db="EMBL/GenBank/DDBJ databases">
        <authorList>
            <person name="Gilroy R."/>
        </authorList>
    </citation>
    <scope>NUCLEOTIDE SEQUENCE</scope>
    <source>
        <strain evidence="2">CHK176-6737</strain>
    </source>
</reference>
<proteinExistence type="predicted"/>
<evidence type="ECO:0000256" key="1">
    <source>
        <dbReference type="SAM" id="Phobius"/>
    </source>
</evidence>
<feature type="transmembrane region" description="Helical" evidence="1">
    <location>
        <begin position="216"/>
        <end position="238"/>
    </location>
</feature>
<evidence type="ECO:0000313" key="3">
    <source>
        <dbReference type="Proteomes" id="UP000824125"/>
    </source>
</evidence>
<feature type="transmembrane region" description="Helical" evidence="1">
    <location>
        <begin position="183"/>
        <end position="204"/>
    </location>
</feature>
<comment type="caution">
    <text evidence="2">The sequence shown here is derived from an EMBL/GenBank/DDBJ whole genome shotgun (WGS) entry which is preliminary data.</text>
</comment>